<evidence type="ECO:0000313" key="1">
    <source>
        <dbReference type="EMBL" id="KAL1590640.1"/>
    </source>
</evidence>
<dbReference type="EMBL" id="JAAQHG020000002">
    <property type="protein sequence ID" value="KAL1590640.1"/>
    <property type="molecule type" value="Genomic_DNA"/>
</dbReference>
<organism evidence="1 2">
    <name type="scientific">Cladosporium halotolerans</name>
    <dbReference type="NCBI Taxonomy" id="1052096"/>
    <lineage>
        <taxon>Eukaryota</taxon>
        <taxon>Fungi</taxon>
        <taxon>Dikarya</taxon>
        <taxon>Ascomycota</taxon>
        <taxon>Pezizomycotina</taxon>
        <taxon>Dothideomycetes</taxon>
        <taxon>Dothideomycetidae</taxon>
        <taxon>Cladosporiales</taxon>
        <taxon>Cladosporiaceae</taxon>
        <taxon>Cladosporium</taxon>
    </lineage>
</organism>
<evidence type="ECO:0000313" key="2">
    <source>
        <dbReference type="Proteomes" id="UP000803884"/>
    </source>
</evidence>
<keyword evidence="2" id="KW-1185">Reference proteome</keyword>
<proteinExistence type="predicted"/>
<dbReference type="Proteomes" id="UP000803884">
    <property type="component" value="Unassembled WGS sequence"/>
</dbReference>
<dbReference type="AlphaFoldDB" id="A0AB34L0R7"/>
<sequence>MGPAGEASKADAQNAFFPHQLRAIPSPALSSNASLDSPTLQRTLTAAATPGPWSPYASSSASSAILPSEPAAPKQAIVMTPPAERHADNELNHRTDMDIIAGGALAPVHNDAPPQRVVAKPGPGLRLPCFEALGIASPFPHDLCLPGPDSAAAGAARERAFSGGLRSRSDPGLIEDVTSCASDAGRANDVVRVQSPGACAHSPHVPLHHYVHTLTPPAETGEPNWRPALITAAMDSPDTETGATPVQSDSMEQSVKEASGAMQNVSLSTPSLPEDKAWLEGAVQTILLNLRTSPVPNPLLRVLSHALPSPSNTGHAYTSIIEAIHDSTPASPTIWINVFHAIPGRFNLEELPTSPPNTPGPPIGGDDYFTQKVFGSAVPITDYQQDLSSLPRSPRPVVPPSSIDVSIVERYIPPSSHREFKDMFSVDGPSILIDRLVELSPRNGSLVFIYPTRTGAQTFMHEYLSPILDPVLRSTVTAHGLSSELCLTLGSMPAVAQLLDHAELERKTVALCAHLTQRSSTMARFHGSRAHFSLVHSSTKRVPLCRQAWAKDWWTKQEKTRVTEAVMRTAQEAQTKSSNRHVDRPPSATELWQKLLKDVETRPYDVGCEPKKGVEVAVFVVRRSE</sequence>
<dbReference type="GeneID" id="96002223"/>
<protein>
    <submittedName>
        <fullName evidence="1">Uncharacterized protein</fullName>
    </submittedName>
</protein>
<dbReference type="RefSeq" id="XP_069233745.1">
    <property type="nucleotide sequence ID" value="XM_069369385.1"/>
</dbReference>
<gene>
    <name evidence="1" type="ORF">WHR41_00779</name>
</gene>
<reference evidence="1 2" key="1">
    <citation type="journal article" date="2020" name="Microbiol. Resour. Announc.">
        <title>Draft Genome Sequence of a Cladosporium Species Isolated from the Mesophotic Ascidian Didemnum maculosum.</title>
        <authorList>
            <person name="Gioti A."/>
            <person name="Siaperas R."/>
            <person name="Nikolaivits E."/>
            <person name="Le Goff G."/>
            <person name="Ouazzani J."/>
            <person name="Kotoulas G."/>
            <person name="Topakas E."/>
        </authorList>
    </citation>
    <scope>NUCLEOTIDE SEQUENCE [LARGE SCALE GENOMIC DNA]</scope>
    <source>
        <strain evidence="1 2">TM138-S3</strain>
    </source>
</reference>
<comment type="caution">
    <text evidence="1">The sequence shown here is derived from an EMBL/GenBank/DDBJ whole genome shotgun (WGS) entry which is preliminary data.</text>
</comment>
<name>A0AB34L0R7_9PEZI</name>
<accession>A0AB34L0R7</accession>